<keyword evidence="4" id="KW-1185">Reference proteome</keyword>
<dbReference type="EMBL" id="CP071090">
    <property type="protein sequence ID" value="QSQ21400.1"/>
    <property type="molecule type" value="Genomic_DNA"/>
</dbReference>
<feature type="region of interest" description="Disordered" evidence="1">
    <location>
        <begin position="1"/>
        <end position="21"/>
    </location>
</feature>
<evidence type="ECO:0000313" key="3">
    <source>
        <dbReference type="EMBL" id="QSQ21400.1"/>
    </source>
</evidence>
<keyword evidence="2" id="KW-1133">Transmembrane helix</keyword>
<evidence type="ECO:0000256" key="2">
    <source>
        <dbReference type="SAM" id="Phobius"/>
    </source>
</evidence>
<feature type="transmembrane region" description="Helical" evidence="2">
    <location>
        <begin position="26"/>
        <end position="47"/>
    </location>
</feature>
<proteinExistence type="predicted"/>
<name>A0ABX7NV88_9BACT</name>
<dbReference type="Proteomes" id="UP000662747">
    <property type="component" value="Chromosome"/>
</dbReference>
<evidence type="ECO:0000256" key="1">
    <source>
        <dbReference type="SAM" id="MobiDB-lite"/>
    </source>
</evidence>
<gene>
    <name evidence="3" type="ORF">JY651_40470</name>
</gene>
<reference evidence="3 4" key="1">
    <citation type="submission" date="2021-02" db="EMBL/GenBank/DDBJ databases">
        <title>De Novo genome assembly of isolated myxobacteria.</title>
        <authorList>
            <person name="Stevens D.C."/>
        </authorList>
    </citation>
    <scope>NUCLEOTIDE SEQUENCE [LARGE SCALE GENOMIC DNA]</scope>
    <source>
        <strain evidence="4">SCPEA02</strain>
    </source>
</reference>
<keyword evidence="2" id="KW-0472">Membrane</keyword>
<protein>
    <submittedName>
        <fullName evidence="3">Uncharacterized protein</fullName>
    </submittedName>
</protein>
<organism evidence="3 4">
    <name type="scientific">Pyxidicoccus parkwayensis</name>
    <dbReference type="NCBI Taxonomy" id="2813578"/>
    <lineage>
        <taxon>Bacteria</taxon>
        <taxon>Pseudomonadati</taxon>
        <taxon>Myxococcota</taxon>
        <taxon>Myxococcia</taxon>
        <taxon>Myxococcales</taxon>
        <taxon>Cystobacterineae</taxon>
        <taxon>Myxococcaceae</taxon>
        <taxon>Pyxidicoccus</taxon>
    </lineage>
</organism>
<feature type="transmembrane region" description="Helical" evidence="2">
    <location>
        <begin position="159"/>
        <end position="179"/>
    </location>
</feature>
<sequence>MRGAVSEPSSPTLPPDDEPRRSRSTAIAAVAALLLALPFLVLGLFMLDVKARIELRCEPGGPCVLTQAGYLTREEATRFDPADVQSVRVERTRSARRESVPIFRPEVETAQGRFPLFHQWATEESEATAVVDQVKQYLAAPQQGRLELSHDDRRDSLRVGASFTGVGVLLLLFSGWLALRARAHRLAEHTASR</sequence>
<accession>A0ABX7NV88</accession>
<keyword evidence="2" id="KW-0812">Transmembrane</keyword>
<evidence type="ECO:0000313" key="4">
    <source>
        <dbReference type="Proteomes" id="UP000662747"/>
    </source>
</evidence>